<dbReference type="RefSeq" id="WP_039637071.1">
    <property type="nucleotide sequence ID" value="NZ_AYSO01000020.1"/>
</dbReference>
<evidence type="ECO:0000313" key="2">
    <source>
        <dbReference type="EMBL" id="KIE44849.1"/>
    </source>
</evidence>
<dbReference type="OrthoDB" id="1779742at2"/>
<sequence length="663" mass="71883">MTELNRINIVLQDNYTAPLKEAIKSTAKFEKQISKLRRELNKLERKKISISISLRDKDILNAKNRIIETLSNLEVKAKIKAEFPNDLKAELQNQLDQIQNLTINVTPVLASQNQSGGSINPTTSPQNVLGNNNNIASPAPKPKNIVFKAVDKTKAVLGSIKNNIIGIKKFAKDIVLGDDAKAAFNATIGSAMQGEQEKVAMKHFIGIKNKDKSKEEVSSITDNYMEALKAEAGKSPFDPNDIITSGRKALSIVNGDTDKSIELVKLAQDMAAVNPGKSADDAMNALASMRTGDFAAAKDFGFEYSMNEYKALLGKTSKEDLTQDEMTKAFDMLLKDKATVQFAGGTEEFSKTVTGQWGLITGSLQTMGTNFGTAFLPLISEILGPLAQLLGNNTEGFAQFGQSAANAVQGIANSIGMFLTPAIEWIKTNLPMIQTIVGNVFNGIATLLQPVMAIFGSVFEIIGAAIQNFGPIVTEISATIMGKLGEVLEWLGPKIEWLKELFISSMPMISDAVQIAWDVINPALDLGITVFEGIADAVMWAMPIVQDILEKVWVVIKPIVNGIGSAFGYIFDLVKKVIGALGFNVSGMEEPKGYATGLPRVPYNNYPALLHEGEVVLTKKEVNQVQNRGSNNFNMSFNISGSSDPNLVAKQIVNEIKQAAFNI</sequence>
<dbReference type="STRING" id="29341.RSJ17_07335"/>
<comment type="caution">
    <text evidence="2">The sequence shown here is derived from an EMBL/GenBank/DDBJ whole genome shotgun (WGS) entry which is preliminary data.</text>
</comment>
<evidence type="ECO:0000256" key="1">
    <source>
        <dbReference type="SAM" id="Coils"/>
    </source>
</evidence>
<protein>
    <submittedName>
        <fullName evidence="2">Uncharacterized protein</fullName>
    </submittedName>
</protein>
<dbReference type="AlphaFoldDB" id="A0A0C1TVS3"/>
<gene>
    <name evidence="2" type="ORF">U732_908</name>
</gene>
<keyword evidence="1" id="KW-0175">Coiled coil</keyword>
<keyword evidence="3" id="KW-1185">Reference proteome</keyword>
<reference evidence="2 3" key="1">
    <citation type="journal article" date="2015" name="Infect. Genet. Evol.">
        <title>Genomic sequences of six botulinum neurotoxin-producing strains representing three clostridial species illustrate the mobility and diversity of botulinum neurotoxin genes.</title>
        <authorList>
            <person name="Smith T.J."/>
            <person name="Hill K.K."/>
            <person name="Xie G."/>
            <person name="Foley B.T."/>
            <person name="Williamson C.H."/>
            <person name="Foster J.T."/>
            <person name="Johnson S.L."/>
            <person name="Chertkov O."/>
            <person name="Teshima H."/>
            <person name="Gibbons H.S."/>
            <person name="Johnsky L.A."/>
            <person name="Karavis M.A."/>
            <person name="Smith L.A."/>
        </authorList>
    </citation>
    <scope>NUCLEOTIDE SEQUENCE [LARGE SCALE GENOMIC DNA]</scope>
    <source>
        <strain evidence="2 3">CDC 2741</strain>
    </source>
</reference>
<name>A0A0C1TVS3_9CLOT</name>
<proteinExistence type="predicted"/>
<feature type="coiled-coil region" evidence="1">
    <location>
        <begin position="19"/>
        <end position="53"/>
    </location>
</feature>
<accession>A0A0C1TVS3</accession>
<dbReference type="Proteomes" id="UP000031366">
    <property type="component" value="Unassembled WGS sequence"/>
</dbReference>
<evidence type="ECO:0000313" key="3">
    <source>
        <dbReference type="Proteomes" id="UP000031366"/>
    </source>
</evidence>
<dbReference type="EMBL" id="AYSO01000020">
    <property type="protein sequence ID" value="KIE44849.1"/>
    <property type="molecule type" value="Genomic_DNA"/>
</dbReference>
<organism evidence="2 3">
    <name type="scientific">Clostridium argentinense CDC 2741</name>
    <dbReference type="NCBI Taxonomy" id="1418104"/>
    <lineage>
        <taxon>Bacteria</taxon>
        <taxon>Bacillati</taxon>
        <taxon>Bacillota</taxon>
        <taxon>Clostridia</taxon>
        <taxon>Eubacteriales</taxon>
        <taxon>Clostridiaceae</taxon>
        <taxon>Clostridium</taxon>
    </lineage>
</organism>